<dbReference type="Proteomes" id="UP000468650">
    <property type="component" value="Unassembled WGS sequence"/>
</dbReference>
<keyword evidence="2" id="KW-1185">Reference proteome</keyword>
<sequence>MRLTLFLLTISLISCTDSKEPTSDYGTWNTQTILVKDTANMHFEFPTDGWASQERDRFVEEVIQAKIENAKLIELDDYNEFIKVYFVSSRDEMKDRTGMGASGTANAFTKQLHMAAYTDEESDSSDAVTRPPIVHEMMHMVSCTSWGYPQGNLTWMNEGLATYAQGSCNGHSIEEIYRFMLEHGHLYDPQEFVGTYFYHLDEIIGYHQAAYYIQYIREEYGIDKLRELWQADMSRFEEIMGINWMVFNQQVNAHVIGKLEMTPEIDWEKMKQGCVE</sequence>
<organism evidence="1 2">
    <name type="scientific">Phaeocystidibacter luteus</name>
    <dbReference type="NCBI Taxonomy" id="911197"/>
    <lineage>
        <taxon>Bacteria</taxon>
        <taxon>Pseudomonadati</taxon>
        <taxon>Bacteroidota</taxon>
        <taxon>Flavobacteriia</taxon>
        <taxon>Flavobacteriales</taxon>
        <taxon>Phaeocystidibacteraceae</taxon>
        <taxon>Phaeocystidibacter</taxon>
    </lineage>
</organism>
<comment type="caution">
    <text evidence="1">The sequence shown here is derived from an EMBL/GenBank/DDBJ whole genome shotgun (WGS) entry which is preliminary data.</text>
</comment>
<proteinExistence type="predicted"/>
<dbReference type="EMBL" id="WBVO01000013">
    <property type="protein sequence ID" value="KAB2806788.1"/>
    <property type="molecule type" value="Genomic_DNA"/>
</dbReference>
<evidence type="ECO:0000313" key="1">
    <source>
        <dbReference type="EMBL" id="KAB2806788.1"/>
    </source>
</evidence>
<gene>
    <name evidence="1" type="ORF">F8C67_13040</name>
</gene>
<evidence type="ECO:0008006" key="3">
    <source>
        <dbReference type="Google" id="ProtNLM"/>
    </source>
</evidence>
<dbReference type="RefSeq" id="WP_151668305.1">
    <property type="nucleotide sequence ID" value="NZ_WBVO01000013.1"/>
</dbReference>
<protein>
    <recommendedName>
        <fullName evidence="3">Peptidase MA-like domain-containing protein</fullName>
    </recommendedName>
</protein>
<evidence type="ECO:0000313" key="2">
    <source>
        <dbReference type="Proteomes" id="UP000468650"/>
    </source>
</evidence>
<dbReference type="AlphaFoldDB" id="A0A6N6RFJ0"/>
<dbReference type="OrthoDB" id="1414862at2"/>
<accession>A0A6N6RFJ0</accession>
<reference evidence="1 2" key="1">
    <citation type="submission" date="2019-09" db="EMBL/GenBank/DDBJ databases">
        <title>Genomes of family Cryomorphaceae.</title>
        <authorList>
            <person name="Bowman J.P."/>
        </authorList>
    </citation>
    <scope>NUCLEOTIDE SEQUENCE [LARGE SCALE GENOMIC DNA]</scope>
    <source>
        <strain evidence="1 2">LMG 25704</strain>
    </source>
</reference>
<name>A0A6N6RFJ0_9FLAO</name>
<dbReference type="PROSITE" id="PS51257">
    <property type="entry name" value="PROKAR_LIPOPROTEIN"/>
    <property type="match status" value="1"/>
</dbReference>